<reference evidence="2 3" key="4">
    <citation type="journal article" date="2011" name="BMC Genomics">
        <title>RNA-Seq improves annotation of protein-coding genes in the cucumber genome.</title>
        <authorList>
            <person name="Li Z."/>
            <person name="Zhang Z."/>
            <person name="Yan P."/>
            <person name="Huang S."/>
            <person name="Fei Z."/>
            <person name="Lin K."/>
        </authorList>
    </citation>
    <scope>NUCLEOTIDE SEQUENCE [LARGE SCALE GENOMIC DNA]</scope>
    <source>
        <strain evidence="3">cv. 9930</strain>
    </source>
</reference>
<reference evidence="2 3" key="2">
    <citation type="journal article" date="2009" name="PLoS ONE">
        <title>An integrated genetic and cytogenetic map of the cucumber genome.</title>
        <authorList>
            <person name="Ren Y."/>
            <person name="Zhang Z."/>
            <person name="Liu J."/>
            <person name="Staub J.E."/>
            <person name="Han Y."/>
            <person name="Cheng Z."/>
            <person name="Li X."/>
            <person name="Lu J."/>
            <person name="Miao H."/>
            <person name="Kang H."/>
            <person name="Xie B."/>
            <person name="Gu X."/>
            <person name="Wang X."/>
            <person name="Du Y."/>
            <person name="Jin W."/>
            <person name="Huang S."/>
        </authorList>
    </citation>
    <scope>NUCLEOTIDE SEQUENCE [LARGE SCALE GENOMIC DNA]</scope>
    <source>
        <strain evidence="3">cv. 9930</strain>
    </source>
</reference>
<dbReference type="Proteomes" id="UP000029981">
    <property type="component" value="Chromosome 4"/>
</dbReference>
<sequence>MASRLILKDIKAPLRFLLRNPASSAPSAQAIQNLLLPIPRQSPPVVLPQDRGQRAAEADA</sequence>
<accession>A0A0A0L3F1</accession>
<name>A0A0A0L3F1_CUCSA</name>
<keyword evidence="3" id="KW-1185">Reference proteome</keyword>
<evidence type="ECO:0000313" key="2">
    <source>
        <dbReference type="EMBL" id="KGN55132.1"/>
    </source>
</evidence>
<organism evidence="2 3">
    <name type="scientific">Cucumis sativus</name>
    <name type="common">Cucumber</name>
    <dbReference type="NCBI Taxonomy" id="3659"/>
    <lineage>
        <taxon>Eukaryota</taxon>
        <taxon>Viridiplantae</taxon>
        <taxon>Streptophyta</taxon>
        <taxon>Embryophyta</taxon>
        <taxon>Tracheophyta</taxon>
        <taxon>Spermatophyta</taxon>
        <taxon>Magnoliopsida</taxon>
        <taxon>eudicotyledons</taxon>
        <taxon>Gunneridae</taxon>
        <taxon>Pentapetalae</taxon>
        <taxon>rosids</taxon>
        <taxon>fabids</taxon>
        <taxon>Cucurbitales</taxon>
        <taxon>Cucurbitaceae</taxon>
        <taxon>Benincaseae</taxon>
        <taxon>Cucumis</taxon>
    </lineage>
</organism>
<dbReference type="AlphaFoldDB" id="A0A0A0L3F1"/>
<gene>
    <name evidence="2" type="ORF">Csa_4G637720</name>
</gene>
<protein>
    <submittedName>
        <fullName evidence="2">Uncharacterized protein</fullName>
    </submittedName>
</protein>
<dbReference type="Gramene" id="KGN55132">
    <property type="protein sequence ID" value="KGN55132"/>
    <property type="gene ID" value="Csa_4G637720"/>
</dbReference>
<evidence type="ECO:0000313" key="3">
    <source>
        <dbReference type="Proteomes" id="UP000029981"/>
    </source>
</evidence>
<dbReference type="EMBL" id="CM002925">
    <property type="protein sequence ID" value="KGN55132.1"/>
    <property type="molecule type" value="Genomic_DNA"/>
</dbReference>
<feature type="region of interest" description="Disordered" evidence="1">
    <location>
        <begin position="40"/>
        <end position="60"/>
    </location>
</feature>
<feature type="compositionally biased region" description="Basic and acidic residues" evidence="1">
    <location>
        <begin position="51"/>
        <end position="60"/>
    </location>
</feature>
<evidence type="ECO:0000256" key="1">
    <source>
        <dbReference type="SAM" id="MobiDB-lite"/>
    </source>
</evidence>
<reference evidence="2 3" key="1">
    <citation type="journal article" date="2009" name="Nat. Genet.">
        <title>The genome of the cucumber, Cucumis sativus L.</title>
        <authorList>
            <person name="Huang S."/>
            <person name="Li R."/>
            <person name="Zhang Z."/>
            <person name="Li L."/>
            <person name="Gu X."/>
            <person name="Fan W."/>
            <person name="Lucas W.J."/>
            <person name="Wang X."/>
            <person name="Xie B."/>
            <person name="Ni P."/>
            <person name="Ren Y."/>
            <person name="Zhu H."/>
            <person name="Li J."/>
            <person name="Lin K."/>
            <person name="Jin W."/>
            <person name="Fei Z."/>
            <person name="Li G."/>
            <person name="Staub J."/>
            <person name="Kilian A."/>
            <person name="van der Vossen E.A."/>
            <person name="Wu Y."/>
            <person name="Guo J."/>
            <person name="He J."/>
            <person name="Jia Z."/>
            <person name="Ren Y."/>
            <person name="Tian G."/>
            <person name="Lu Y."/>
            <person name="Ruan J."/>
            <person name="Qian W."/>
            <person name="Wang M."/>
            <person name="Huang Q."/>
            <person name="Li B."/>
            <person name="Xuan Z."/>
            <person name="Cao J."/>
            <person name="Asan"/>
            <person name="Wu Z."/>
            <person name="Zhang J."/>
            <person name="Cai Q."/>
            <person name="Bai Y."/>
            <person name="Zhao B."/>
            <person name="Han Y."/>
            <person name="Li Y."/>
            <person name="Li X."/>
            <person name="Wang S."/>
            <person name="Shi Q."/>
            <person name="Liu S."/>
            <person name="Cho W.K."/>
            <person name="Kim J.Y."/>
            <person name="Xu Y."/>
            <person name="Heller-Uszynska K."/>
            <person name="Miao H."/>
            <person name="Cheng Z."/>
            <person name="Zhang S."/>
            <person name="Wu J."/>
            <person name="Yang Y."/>
            <person name="Kang H."/>
            <person name="Li M."/>
            <person name="Liang H."/>
            <person name="Ren X."/>
            <person name="Shi Z."/>
            <person name="Wen M."/>
            <person name="Jian M."/>
            <person name="Yang H."/>
            <person name="Zhang G."/>
            <person name="Yang Z."/>
            <person name="Chen R."/>
            <person name="Liu S."/>
            <person name="Li J."/>
            <person name="Ma L."/>
            <person name="Liu H."/>
            <person name="Zhou Y."/>
            <person name="Zhao J."/>
            <person name="Fang X."/>
            <person name="Li G."/>
            <person name="Fang L."/>
            <person name="Li Y."/>
            <person name="Liu D."/>
            <person name="Zheng H."/>
            <person name="Zhang Y."/>
            <person name="Qin N."/>
            <person name="Li Z."/>
            <person name="Yang G."/>
            <person name="Yang S."/>
            <person name="Bolund L."/>
            <person name="Kristiansen K."/>
            <person name="Zheng H."/>
            <person name="Li S."/>
            <person name="Zhang X."/>
            <person name="Yang H."/>
            <person name="Wang J."/>
            <person name="Sun R."/>
            <person name="Zhang B."/>
            <person name="Jiang S."/>
            <person name="Wang J."/>
            <person name="Du Y."/>
            <person name="Li S."/>
        </authorList>
    </citation>
    <scope>NUCLEOTIDE SEQUENCE [LARGE SCALE GENOMIC DNA]</scope>
    <source>
        <strain evidence="3">cv. 9930</strain>
    </source>
</reference>
<proteinExistence type="predicted"/>
<reference evidence="2 3" key="3">
    <citation type="journal article" date="2010" name="BMC Genomics">
        <title>Transcriptome sequencing and comparative analysis of cucumber flowers with different sex types.</title>
        <authorList>
            <person name="Guo S."/>
            <person name="Zheng Y."/>
            <person name="Joung J.G."/>
            <person name="Liu S."/>
            <person name="Zhang Z."/>
            <person name="Crasta O.R."/>
            <person name="Sobral B.W."/>
            <person name="Xu Y."/>
            <person name="Huang S."/>
            <person name="Fei Z."/>
        </authorList>
    </citation>
    <scope>NUCLEOTIDE SEQUENCE [LARGE SCALE GENOMIC DNA]</scope>
    <source>
        <strain evidence="3">cv. 9930</strain>
    </source>
</reference>